<keyword evidence="1" id="KW-1133">Transmembrane helix</keyword>
<keyword evidence="1" id="KW-0472">Membrane</keyword>
<protein>
    <submittedName>
        <fullName evidence="2">Uncharacterized protein</fullName>
    </submittedName>
</protein>
<dbReference type="Proteomes" id="UP000250140">
    <property type="component" value="Unassembled WGS sequence"/>
</dbReference>
<evidence type="ECO:0000256" key="1">
    <source>
        <dbReference type="SAM" id="Phobius"/>
    </source>
</evidence>
<keyword evidence="1" id="KW-0812">Transmembrane</keyword>
<organism evidence="2 3">
    <name type="scientific">Glonium stellatum</name>
    <dbReference type="NCBI Taxonomy" id="574774"/>
    <lineage>
        <taxon>Eukaryota</taxon>
        <taxon>Fungi</taxon>
        <taxon>Dikarya</taxon>
        <taxon>Ascomycota</taxon>
        <taxon>Pezizomycotina</taxon>
        <taxon>Dothideomycetes</taxon>
        <taxon>Pleosporomycetidae</taxon>
        <taxon>Gloniales</taxon>
        <taxon>Gloniaceae</taxon>
        <taxon>Glonium</taxon>
    </lineage>
</organism>
<evidence type="ECO:0000313" key="2">
    <source>
        <dbReference type="EMBL" id="OCL03846.1"/>
    </source>
</evidence>
<accession>A0A8E2ES61</accession>
<feature type="transmembrane region" description="Helical" evidence="1">
    <location>
        <begin position="35"/>
        <end position="57"/>
    </location>
</feature>
<keyword evidence="3" id="KW-1185">Reference proteome</keyword>
<proteinExistence type="predicted"/>
<sequence>MVLCFFFLRAFWLDDPFLAETGTVLLHPGWRSANGVVVFLHSMIMLSLTLGGLRMIVFWCGRVQKSTVVTRQGFAINQSLTLDAFNQVRILWPQ</sequence>
<evidence type="ECO:0000313" key="3">
    <source>
        <dbReference type="Proteomes" id="UP000250140"/>
    </source>
</evidence>
<gene>
    <name evidence="2" type="ORF">AOQ84DRAFT_136267</name>
</gene>
<dbReference type="AlphaFoldDB" id="A0A8E2ES61"/>
<name>A0A8E2ES61_9PEZI</name>
<reference evidence="2 3" key="1">
    <citation type="journal article" date="2016" name="Nat. Commun.">
        <title>Ectomycorrhizal ecology is imprinted in the genome of the dominant symbiotic fungus Cenococcum geophilum.</title>
        <authorList>
            <consortium name="DOE Joint Genome Institute"/>
            <person name="Peter M."/>
            <person name="Kohler A."/>
            <person name="Ohm R.A."/>
            <person name="Kuo A."/>
            <person name="Krutzmann J."/>
            <person name="Morin E."/>
            <person name="Arend M."/>
            <person name="Barry K.W."/>
            <person name="Binder M."/>
            <person name="Choi C."/>
            <person name="Clum A."/>
            <person name="Copeland A."/>
            <person name="Grisel N."/>
            <person name="Haridas S."/>
            <person name="Kipfer T."/>
            <person name="LaButti K."/>
            <person name="Lindquist E."/>
            <person name="Lipzen A."/>
            <person name="Maire R."/>
            <person name="Meier B."/>
            <person name="Mihaltcheva S."/>
            <person name="Molinier V."/>
            <person name="Murat C."/>
            <person name="Poggeler S."/>
            <person name="Quandt C.A."/>
            <person name="Sperisen C."/>
            <person name="Tritt A."/>
            <person name="Tisserant E."/>
            <person name="Crous P.W."/>
            <person name="Henrissat B."/>
            <person name="Nehls U."/>
            <person name="Egli S."/>
            <person name="Spatafora J.W."/>
            <person name="Grigoriev I.V."/>
            <person name="Martin F.M."/>
        </authorList>
    </citation>
    <scope>NUCLEOTIDE SEQUENCE [LARGE SCALE GENOMIC DNA]</scope>
    <source>
        <strain evidence="2 3">CBS 207.34</strain>
    </source>
</reference>
<dbReference type="EMBL" id="KV750668">
    <property type="protein sequence ID" value="OCL03846.1"/>
    <property type="molecule type" value="Genomic_DNA"/>
</dbReference>